<dbReference type="STRING" id="409849.ENSPMGP00000009835"/>
<proteinExistence type="predicted"/>
<dbReference type="InterPro" id="IPR013780">
    <property type="entry name" value="Glyco_hydro_b"/>
</dbReference>
<protein>
    <submittedName>
        <fullName evidence="1">Uncharacterized protein</fullName>
    </submittedName>
</protein>
<dbReference type="PANTHER" id="PTHR46673">
    <property type="entry name" value="4F2 CELL-SURFACE ANTIGEN HEAVY CHAIN"/>
    <property type="match status" value="1"/>
</dbReference>
<dbReference type="GO" id="GO:1903801">
    <property type="term" value="P:L-leucine import across plasma membrane"/>
    <property type="evidence" value="ECO:0007669"/>
    <property type="project" value="TreeGrafter"/>
</dbReference>
<dbReference type="GO" id="GO:1904273">
    <property type="term" value="P:L-alanine import across plasma membrane"/>
    <property type="evidence" value="ECO:0007669"/>
    <property type="project" value="TreeGrafter"/>
</dbReference>
<dbReference type="GO" id="GO:0015823">
    <property type="term" value="P:phenylalanine transport"/>
    <property type="evidence" value="ECO:0007669"/>
    <property type="project" value="TreeGrafter"/>
</dbReference>
<dbReference type="InterPro" id="IPR042280">
    <property type="entry name" value="SLC3A2"/>
</dbReference>
<sequence length="181" mass="19633">MFSEVDVSVQVGGKASEKLKKLLLVLLMTLPGSPAVERDSDIDQKEVHFCSSAQDIKKRRHVAHALFTSLSHSRAREEALLYGTFSFLPFHTSNSSNSTAPPPPPVLAFLRSWGCVHFLILLNIGPQTHALDPAWAPSLPEAGVYVASTGMDRLGATSLDTLVLQPHEAIVIKLFEAGAYS</sequence>
<dbReference type="GO" id="GO:0016324">
    <property type="term" value="C:apical plasma membrane"/>
    <property type="evidence" value="ECO:0007669"/>
    <property type="project" value="TreeGrafter"/>
</dbReference>
<dbReference type="PANTHER" id="PTHR46673:SF2">
    <property type="entry name" value="4F2 CELL-SURFACE ANTIGEN HEAVY CHAIN-LIKE"/>
    <property type="match status" value="1"/>
</dbReference>
<name>A0A3B3ZZ69_9GOBI</name>
<evidence type="ECO:0000313" key="1">
    <source>
        <dbReference type="Ensembl" id="ENSPMGP00000009835.1"/>
    </source>
</evidence>
<evidence type="ECO:0000313" key="2">
    <source>
        <dbReference type="Proteomes" id="UP000261520"/>
    </source>
</evidence>
<reference evidence="1" key="2">
    <citation type="submission" date="2025-09" db="UniProtKB">
        <authorList>
            <consortium name="Ensembl"/>
        </authorList>
    </citation>
    <scope>IDENTIFICATION</scope>
</reference>
<dbReference type="Ensembl" id="ENSPMGT00000010485.1">
    <property type="protein sequence ID" value="ENSPMGP00000009835.1"/>
    <property type="gene ID" value="ENSPMGG00000008148.1"/>
</dbReference>
<dbReference type="GO" id="GO:0015180">
    <property type="term" value="F:L-alanine transmembrane transporter activity"/>
    <property type="evidence" value="ECO:0007669"/>
    <property type="project" value="TreeGrafter"/>
</dbReference>
<dbReference type="AlphaFoldDB" id="A0A3B3ZZ69"/>
<dbReference type="Gene3D" id="2.60.40.1180">
    <property type="entry name" value="Golgi alpha-mannosidase II"/>
    <property type="match status" value="1"/>
</dbReference>
<dbReference type="Proteomes" id="UP000261520">
    <property type="component" value="Unplaced"/>
</dbReference>
<dbReference type="SUPFAM" id="SSF51011">
    <property type="entry name" value="Glycosyl hydrolase domain"/>
    <property type="match status" value="1"/>
</dbReference>
<keyword evidence="2" id="KW-1185">Reference proteome</keyword>
<dbReference type="GO" id="GO:0015173">
    <property type="term" value="F:aromatic amino acid transmembrane transporter activity"/>
    <property type="evidence" value="ECO:0007669"/>
    <property type="project" value="TreeGrafter"/>
</dbReference>
<dbReference type="GO" id="GO:0016323">
    <property type="term" value="C:basolateral plasma membrane"/>
    <property type="evidence" value="ECO:0007669"/>
    <property type="project" value="TreeGrafter"/>
</dbReference>
<reference evidence="1" key="1">
    <citation type="submission" date="2025-08" db="UniProtKB">
        <authorList>
            <consortium name="Ensembl"/>
        </authorList>
    </citation>
    <scope>IDENTIFICATION</scope>
</reference>
<dbReference type="GO" id="GO:0015190">
    <property type="term" value="F:L-leucine transmembrane transporter activity"/>
    <property type="evidence" value="ECO:0007669"/>
    <property type="project" value="TreeGrafter"/>
</dbReference>
<accession>A0A3B3ZZ69</accession>
<organism evidence="1 2">
    <name type="scientific">Periophthalmus magnuspinnatus</name>
    <dbReference type="NCBI Taxonomy" id="409849"/>
    <lineage>
        <taxon>Eukaryota</taxon>
        <taxon>Metazoa</taxon>
        <taxon>Chordata</taxon>
        <taxon>Craniata</taxon>
        <taxon>Vertebrata</taxon>
        <taxon>Euteleostomi</taxon>
        <taxon>Actinopterygii</taxon>
        <taxon>Neopterygii</taxon>
        <taxon>Teleostei</taxon>
        <taxon>Neoteleostei</taxon>
        <taxon>Acanthomorphata</taxon>
        <taxon>Gobiaria</taxon>
        <taxon>Gobiiformes</taxon>
        <taxon>Gobioidei</taxon>
        <taxon>Gobiidae</taxon>
        <taxon>Oxudercinae</taxon>
        <taxon>Periophthalmus</taxon>
    </lineage>
</organism>